<sequence length="128" mass="14983">MFSSKRQENEALSSSHSTNLNCDLEKIKKVDYRRCDVFKIKQTNHKNTSEKIWVQETGNRKQETGYINNLQNTGEPALLIHHLNALFSIEEKGIPLNVNDFFEFMRNEYPNLMKEIETDKKPLHLIAC</sequence>
<dbReference type="Proteomes" id="UP000792865">
    <property type="component" value="Chromosome"/>
</dbReference>
<protein>
    <submittedName>
        <fullName evidence="1">Uncharacterized protein</fullName>
    </submittedName>
</protein>
<dbReference type="EMBL" id="CP022932">
    <property type="protein sequence ID" value="ASV33969.1"/>
    <property type="molecule type" value="Genomic_DNA"/>
</dbReference>
<accession>A0AAC9VK36</accession>
<name>A0AAC9VK36_9ENTR</name>
<evidence type="ECO:0000313" key="2">
    <source>
        <dbReference type="Proteomes" id="UP000792865"/>
    </source>
</evidence>
<proteinExistence type="predicted"/>
<dbReference type="AlphaFoldDB" id="A0AAC9VK36"/>
<gene>
    <name evidence="1" type="ORF">CJJ18_08235</name>
</gene>
<organism evidence="1 2">
    <name type="scientific">Candidatus Williamhamiltonella defendens</name>
    <dbReference type="NCBI Taxonomy" id="138072"/>
    <lineage>
        <taxon>Bacteria</taxon>
        <taxon>Pseudomonadati</taxon>
        <taxon>Pseudomonadota</taxon>
        <taxon>Gammaproteobacteria</taxon>
        <taxon>Enterobacterales</taxon>
        <taxon>Enterobacteriaceae</taxon>
        <taxon>aphid secondary symbionts</taxon>
        <taxon>Candidatus Williamhamiltonella</taxon>
    </lineage>
</organism>
<dbReference type="RefSeq" id="WP_095034560.1">
    <property type="nucleotide sequence ID" value="NZ_CAWNYN010000001.1"/>
</dbReference>
<evidence type="ECO:0000313" key="1">
    <source>
        <dbReference type="EMBL" id="ASV33969.1"/>
    </source>
</evidence>
<reference evidence="1" key="1">
    <citation type="submission" date="2017-08" db="EMBL/GenBank/DDBJ databases">
        <title>Genome sequence of Candidatus Hamiltonella defensa from Acyrthosiphon pisum strain MI47.</title>
        <authorList>
            <person name="Patel V.A."/>
            <person name="Chevignon G."/>
            <person name="Russell J.A."/>
            <person name="Oliver K.M."/>
        </authorList>
    </citation>
    <scope>NUCLEOTIDE SEQUENCE</scope>
    <source>
        <strain evidence="1">MI47</strain>
    </source>
</reference>